<reference evidence="5" key="2">
    <citation type="submission" date="2020-09" db="EMBL/GenBank/DDBJ databases">
        <authorList>
            <person name="Sun Q."/>
            <person name="Zhou Y."/>
        </authorList>
    </citation>
    <scope>NUCLEOTIDE SEQUENCE</scope>
    <source>
        <strain evidence="5">CGMCC 1.15493</strain>
    </source>
</reference>
<keyword evidence="3 4" id="KW-0378">Hydrolase</keyword>
<keyword evidence="6" id="KW-1185">Reference proteome</keyword>
<dbReference type="Proteomes" id="UP000613160">
    <property type="component" value="Unassembled WGS sequence"/>
</dbReference>
<dbReference type="GO" id="GO:0008783">
    <property type="term" value="F:agmatinase activity"/>
    <property type="evidence" value="ECO:0007669"/>
    <property type="project" value="TreeGrafter"/>
</dbReference>
<dbReference type="AlphaFoldDB" id="A0A917D944"/>
<evidence type="ECO:0000256" key="2">
    <source>
        <dbReference type="ARBA" id="ARBA00022723"/>
    </source>
</evidence>
<dbReference type="Gene3D" id="3.40.800.10">
    <property type="entry name" value="Ureohydrolase domain"/>
    <property type="match status" value="1"/>
</dbReference>
<reference evidence="5" key="1">
    <citation type="journal article" date="2014" name="Int. J. Syst. Evol. Microbiol.">
        <title>Complete genome sequence of Corynebacterium casei LMG S-19264T (=DSM 44701T), isolated from a smear-ripened cheese.</title>
        <authorList>
            <consortium name="US DOE Joint Genome Institute (JGI-PGF)"/>
            <person name="Walter F."/>
            <person name="Albersmeier A."/>
            <person name="Kalinowski J."/>
            <person name="Ruckert C."/>
        </authorList>
    </citation>
    <scope>NUCLEOTIDE SEQUENCE</scope>
    <source>
        <strain evidence="5">CGMCC 1.15493</strain>
    </source>
</reference>
<dbReference type="NCBIfam" id="TIGR01230">
    <property type="entry name" value="agmatinase"/>
    <property type="match status" value="1"/>
</dbReference>
<dbReference type="InterPro" id="IPR023696">
    <property type="entry name" value="Ureohydrolase_dom_sf"/>
</dbReference>
<dbReference type="PANTHER" id="PTHR11358">
    <property type="entry name" value="ARGINASE/AGMATINASE"/>
    <property type="match status" value="1"/>
</dbReference>
<name>A0A917D944_9HYPH</name>
<accession>A0A917D944</accession>
<evidence type="ECO:0000256" key="1">
    <source>
        <dbReference type="ARBA" id="ARBA00009227"/>
    </source>
</evidence>
<protein>
    <submittedName>
        <fullName evidence="5">Agmatinase</fullName>
    </submittedName>
</protein>
<evidence type="ECO:0000313" key="5">
    <source>
        <dbReference type="EMBL" id="GGD11465.1"/>
    </source>
</evidence>
<dbReference type="PROSITE" id="PS51409">
    <property type="entry name" value="ARGINASE_2"/>
    <property type="match status" value="1"/>
</dbReference>
<dbReference type="SUPFAM" id="SSF52768">
    <property type="entry name" value="Arginase/deacetylase"/>
    <property type="match status" value="1"/>
</dbReference>
<dbReference type="EMBL" id="BMJJ01000002">
    <property type="protein sequence ID" value="GGD11465.1"/>
    <property type="molecule type" value="Genomic_DNA"/>
</dbReference>
<sequence>MDDQKLAALRARYSGRNEAVIHDPHFSAVAGRMINESGTRVAPFAGMPTLLDAPHRPVTWPSPDLSGLDVALIGVPMDLAVSNRNGSRFGPRALRTIERIGPYNHVLKTMPGAELALADIGDVPFRSRYDLPGSHADIEQTIAAIMAAGVIPLSVGGDHSISLPILRALGRDRPVGMIHIDAHCDTGGPFDGTKFHHGGPFRQAVLDGVLDPERTIQIGIRGSSEYLWEFSKDSGMTVIHAEEMPAMGLDAIIAKARRVAGDGSVYVSFDIDSLDPAFAPGTGTPEIGGLTTREAQAILRGLAGIDIIGGDLVEVAPQYDATTNTAHAGAQMLFEILSLVPFAPRFAGRGGVIAESRG</sequence>
<proteinExistence type="inferred from homology"/>
<dbReference type="RefSeq" id="WP_188849748.1">
    <property type="nucleotide sequence ID" value="NZ_BMJJ01000002.1"/>
</dbReference>
<evidence type="ECO:0000256" key="3">
    <source>
        <dbReference type="ARBA" id="ARBA00022801"/>
    </source>
</evidence>
<organism evidence="5 6">
    <name type="scientific">Aureimonas glaciei</name>
    <dbReference type="NCBI Taxonomy" id="1776957"/>
    <lineage>
        <taxon>Bacteria</taxon>
        <taxon>Pseudomonadati</taxon>
        <taxon>Pseudomonadota</taxon>
        <taxon>Alphaproteobacteria</taxon>
        <taxon>Hyphomicrobiales</taxon>
        <taxon>Aurantimonadaceae</taxon>
        <taxon>Aureimonas</taxon>
    </lineage>
</organism>
<dbReference type="CDD" id="cd11592">
    <property type="entry name" value="Agmatinase_PAH"/>
    <property type="match status" value="1"/>
</dbReference>
<dbReference type="PANTHER" id="PTHR11358:SF26">
    <property type="entry name" value="GUANIDINO ACID HYDROLASE, MITOCHONDRIAL"/>
    <property type="match status" value="1"/>
</dbReference>
<dbReference type="PROSITE" id="PS01053">
    <property type="entry name" value="ARGINASE_1"/>
    <property type="match status" value="1"/>
</dbReference>
<dbReference type="GO" id="GO:0046872">
    <property type="term" value="F:metal ion binding"/>
    <property type="evidence" value="ECO:0007669"/>
    <property type="project" value="UniProtKB-KW"/>
</dbReference>
<evidence type="ECO:0000256" key="4">
    <source>
        <dbReference type="RuleBase" id="RU003684"/>
    </source>
</evidence>
<dbReference type="InterPro" id="IPR020855">
    <property type="entry name" value="Ureohydrolase_Mn_BS"/>
</dbReference>
<dbReference type="Pfam" id="PF00491">
    <property type="entry name" value="Arginase"/>
    <property type="match status" value="1"/>
</dbReference>
<dbReference type="InterPro" id="IPR005925">
    <property type="entry name" value="Agmatinase-rel"/>
</dbReference>
<keyword evidence="2" id="KW-0479">Metal-binding</keyword>
<gene>
    <name evidence="5" type="primary">speB2</name>
    <name evidence="5" type="ORF">GCM10011335_13060</name>
</gene>
<comment type="caution">
    <text evidence="5">The sequence shown here is derived from an EMBL/GenBank/DDBJ whole genome shotgun (WGS) entry which is preliminary data.</text>
</comment>
<evidence type="ECO:0000313" key="6">
    <source>
        <dbReference type="Proteomes" id="UP000613160"/>
    </source>
</evidence>
<dbReference type="InterPro" id="IPR006035">
    <property type="entry name" value="Ureohydrolase"/>
</dbReference>
<comment type="similarity">
    <text evidence="1">Belongs to the arginase family. Agmatinase subfamily.</text>
</comment>
<dbReference type="GO" id="GO:0033389">
    <property type="term" value="P:putrescine biosynthetic process from arginine, via agmatine"/>
    <property type="evidence" value="ECO:0007669"/>
    <property type="project" value="TreeGrafter"/>
</dbReference>